<feature type="compositionally biased region" description="Polar residues" evidence="7">
    <location>
        <begin position="50"/>
        <end position="75"/>
    </location>
</feature>
<evidence type="ECO:0000256" key="5">
    <source>
        <dbReference type="ARBA" id="ARBA00023242"/>
    </source>
</evidence>
<sequence length="969" mass="105219">MASSFLEDLLEKKIDENEVSAMKGSLESQLASPANGKSAQNEVKQDAGPNKSTTQQAVITTSPAKQGSPASNQAASLRPGIPASRGLSPGNPVTTTVIHIAPRPSVTAAVPLAPRPNTMTVLSQGADGRYITTMINAADLINRNVNVINASQLLGPRMVAGAVTVPGTGQILAPRIIQQLPQRIGVPMAHSPSLQGVQISQDNTTGMLTLTQAPGRPVISVQSSIAGQQNIPLDRTSIAQIRPSTVTMAGTTQFSGPRPMHVIANQHPPAPVSQLQSNSNNASAARAITTSSNPSISTSVLQGNLSTNARNTASPKPVIVNSQAVSIGNSSSPAPQVQPQVKIVNTPIPIEVIKEHAAKLKNFFNNLIRLASEKSPEVGPAVKDLIQKVMEGKLSEEDFAAKLLTTLNSGPQPNLVGFLKKALPMLRHQAQLQALPQQQQPLQITTVGGPKLLPHPQTQVTPQKPTQTQQGTPIQQKVAASQPNIVKLTPAQQQLLHRQRQLEARRVFITASSTGGVSTVARGVAPGMVTAAGSKVTLTAVKGQAGTAGAPKHKQHAGISSSGDDDINDVTSMAGVNLMEESQRILAINSELLSSQTRSCRDELFLNHDALQKKLEVIAKIEKKIMKVMFVGYNGINGKGNNDGNNGFEVVGEVKKQGLGNIHQDVCGLISHACQERLRNILEKLSTISLNRPESYRDDPRYEGGLETKAQLRVFEQIDEVERKKRELREREVLMRAAKSRSRQEDPEQARLKEKAKQLQQEEEEIIRKREANNTALAAIGPRKKRKLDEALEATRPSGQFPFDSEFNFVIAIVYLQLTTESFYAAFTEITASNAQGPRVRTRAGEGIYEIAYALQGTSQIIARALTKRLRPSDESSRESNERPSKGDQQVATALQRPVWRGYKMLPNDVRKDPEILTSMRREESHQVTNALLCPAQIVRRTCSRSRKAYEFYTSNFRESYELPIYLRA</sequence>
<dbReference type="Gene3D" id="1.10.20.10">
    <property type="entry name" value="Histone, subunit A"/>
    <property type="match status" value="1"/>
</dbReference>
<keyword evidence="5" id="KW-0539">Nucleus</keyword>
<dbReference type="STRING" id="45351.A7SHT6"/>
<dbReference type="Pfam" id="PF07531">
    <property type="entry name" value="TAFH"/>
    <property type="match status" value="1"/>
</dbReference>
<feature type="compositionally biased region" description="Polar residues" evidence="7">
    <location>
        <begin position="26"/>
        <end position="42"/>
    </location>
</feature>
<dbReference type="SMART" id="SM00549">
    <property type="entry name" value="TAFH"/>
    <property type="match status" value="1"/>
</dbReference>
<dbReference type="InParanoid" id="A7SHT6"/>
<keyword evidence="4" id="KW-0804">Transcription</keyword>
<comment type="similarity">
    <text evidence="2">Belongs to the TAF4 family.</text>
</comment>
<name>A7SHT6_NEMVE</name>
<feature type="domain" description="TAFH" evidence="8">
    <location>
        <begin position="350"/>
        <end position="449"/>
    </location>
</feature>
<dbReference type="PhylomeDB" id="A7SHT6"/>
<evidence type="ECO:0000313" key="10">
    <source>
        <dbReference type="Proteomes" id="UP000001593"/>
    </source>
</evidence>
<feature type="region of interest" description="Disordered" evidence="7">
    <location>
        <begin position="21"/>
        <end position="90"/>
    </location>
</feature>
<feature type="region of interest" description="Disordered" evidence="7">
    <location>
        <begin position="546"/>
        <end position="566"/>
    </location>
</feature>
<dbReference type="FunCoup" id="A7SHT6">
    <property type="interactions" value="810"/>
</dbReference>
<keyword evidence="10" id="KW-1185">Reference proteome</keyword>
<dbReference type="Gene3D" id="1.20.120.1110">
    <property type="entry name" value="TAFH/NHR1 domain"/>
    <property type="match status" value="1"/>
</dbReference>
<protein>
    <recommendedName>
        <fullName evidence="8">TAFH domain-containing protein</fullName>
    </recommendedName>
</protein>
<comment type="subcellular location">
    <subcellularLocation>
        <location evidence="1">Nucleus</location>
    </subcellularLocation>
</comment>
<evidence type="ECO:0000256" key="6">
    <source>
        <dbReference type="SAM" id="Coils"/>
    </source>
</evidence>
<dbReference type="GO" id="GO:0006367">
    <property type="term" value="P:transcription initiation at RNA polymerase II promoter"/>
    <property type="evidence" value="ECO:0000318"/>
    <property type="project" value="GO_Central"/>
</dbReference>
<feature type="region of interest" description="Disordered" evidence="7">
    <location>
        <begin position="451"/>
        <end position="471"/>
    </location>
</feature>
<evidence type="ECO:0000256" key="3">
    <source>
        <dbReference type="ARBA" id="ARBA00023015"/>
    </source>
</evidence>
<dbReference type="PROSITE" id="PS51119">
    <property type="entry name" value="TAFH"/>
    <property type="match status" value="1"/>
</dbReference>
<feature type="compositionally biased region" description="Low complexity" evidence="7">
    <location>
        <begin position="454"/>
        <end position="471"/>
    </location>
</feature>
<keyword evidence="3" id="KW-0805">Transcription regulation</keyword>
<accession>A7SHT6</accession>
<dbReference type="InterPro" id="IPR003894">
    <property type="entry name" value="TAFH_NHR1"/>
</dbReference>
<keyword evidence="6" id="KW-0175">Coiled coil</keyword>
<proteinExistence type="inferred from homology"/>
<reference evidence="9 10" key="1">
    <citation type="journal article" date="2007" name="Science">
        <title>Sea anemone genome reveals ancestral eumetazoan gene repertoire and genomic organization.</title>
        <authorList>
            <person name="Putnam N.H."/>
            <person name="Srivastava M."/>
            <person name="Hellsten U."/>
            <person name="Dirks B."/>
            <person name="Chapman J."/>
            <person name="Salamov A."/>
            <person name="Terry A."/>
            <person name="Shapiro H."/>
            <person name="Lindquist E."/>
            <person name="Kapitonov V.V."/>
            <person name="Jurka J."/>
            <person name="Genikhovich G."/>
            <person name="Grigoriev I.V."/>
            <person name="Lucas S.M."/>
            <person name="Steele R.E."/>
            <person name="Finnerty J.R."/>
            <person name="Technau U."/>
            <person name="Martindale M.Q."/>
            <person name="Rokhsar D.S."/>
        </authorList>
    </citation>
    <scope>NUCLEOTIDE SEQUENCE [LARGE SCALE GENOMIC DNA]</scope>
    <source>
        <strain evidence="10">CH2 X CH6</strain>
    </source>
</reference>
<dbReference type="PANTHER" id="PTHR15138">
    <property type="entry name" value="TRANSCRIPTION INITIATION FACTOR TFIID SUBUNIT 4"/>
    <property type="match status" value="1"/>
</dbReference>
<organism evidence="9 10">
    <name type="scientific">Nematostella vectensis</name>
    <name type="common">Starlet sea anemone</name>
    <dbReference type="NCBI Taxonomy" id="45351"/>
    <lineage>
        <taxon>Eukaryota</taxon>
        <taxon>Metazoa</taxon>
        <taxon>Cnidaria</taxon>
        <taxon>Anthozoa</taxon>
        <taxon>Hexacorallia</taxon>
        <taxon>Actiniaria</taxon>
        <taxon>Edwardsiidae</taxon>
        <taxon>Nematostella</taxon>
    </lineage>
</organism>
<dbReference type="InterPro" id="IPR009072">
    <property type="entry name" value="Histone-fold"/>
</dbReference>
<dbReference type="InterPro" id="IPR007900">
    <property type="entry name" value="TAF4_C"/>
</dbReference>
<evidence type="ECO:0000256" key="7">
    <source>
        <dbReference type="SAM" id="MobiDB-lite"/>
    </source>
</evidence>
<dbReference type="InterPro" id="IPR037249">
    <property type="entry name" value="TAFH/NHR1_dom_sf"/>
</dbReference>
<feature type="coiled-coil region" evidence="6">
    <location>
        <begin position="711"/>
        <end position="779"/>
    </location>
</feature>
<dbReference type="SUPFAM" id="SSF47113">
    <property type="entry name" value="Histone-fold"/>
    <property type="match status" value="1"/>
</dbReference>
<dbReference type="GO" id="GO:0003677">
    <property type="term" value="F:DNA binding"/>
    <property type="evidence" value="ECO:0000318"/>
    <property type="project" value="GO_Central"/>
</dbReference>
<gene>
    <name evidence="9" type="ORF">NEMVEDRAFT_v1g212490</name>
</gene>
<dbReference type="SUPFAM" id="SSF158553">
    <property type="entry name" value="TAFH domain-like"/>
    <property type="match status" value="1"/>
</dbReference>
<dbReference type="PANTHER" id="PTHR15138:SF14">
    <property type="entry name" value="TRANSCRIPTION INITIATION FACTOR TFIID SUBUNIT 4"/>
    <property type="match status" value="1"/>
</dbReference>
<feature type="region of interest" description="Disordered" evidence="7">
    <location>
        <begin position="869"/>
        <end position="892"/>
    </location>
</feature>
<dbReference type="Pfam" id="PF05236">
    <property type="entry name" value="TAF4"/>
    <property type="match status" value="2"/>
</dbReference>
<evidence type="ECO:0000256" key="1">
    <source>
        <dbReference type="ARBA" id="ARBA00004123"/>
    </source>
</evidence>
<evidence type="ECO:0000256" key="4">
    <source>
        <dbReference type="ARBA" id="ARBA00023163"/>
    </source>
</evidence>
<evidence type="ECO:0000259" key="8">
    <source>
        <dbReference type="PROSITE" id="PS51119"/>
    </source>
</evidence>
<dbReference type="AlphaFoldDB" id="A7SHT6"/>
<evidence type="ECO:0000313" key="9">
    <source>
        <dbReference type="EMBL" id="EDO36684.1"/>
    </source>
</evidence>
<dbReference type="eggNOG" id="KOG2341">
    <property type="taxonomic scope" value="Eukaryota"/>
</dbReference>
<dbReference type="EMBL" id="DS469663">
    <property type="protein sequence ID" value="EDO36684.1"/>
    <property type="molecule type" value="Genomic_DNA"/>
</dbReference>
<dbReference type="Proteomes" id="UP000001593">
    <property type="component" value="Unassembled WGS sequence"/>
</dbReference>
<dbReference type="CDD" id="cd08045">
    <property type="entry name" value="HFD_TAF4"/>
    <property type="match status" value="1"/>
</dbReference>
<dbReference type="HOGENOM" id="CLU_012027_0_0_1"/>
<dbReference type="OMA" id="KREANNT"/>
<evidence type="ECO:0000256" key="2">
    <source>
        <dbReference type="ARBA" id="ARBA00006178"/>
    </source>
</evidence>
<feature type="compositionally biased region" description="Basic and acidic residues" evidence="7">
    <location>
        <begin position="871"/>
        <end position="886"/>
    </location>
</feature>
<dbReference type="GO" id="GO:0005669">
    <property type="term" value="C:transcription factor TFIID complex"/>
    <property type="evidence" value="ECO:0000318"/>
    <property type="project" value="GO_Central"/>
</dbReference>
<dbReference type="InterPro" id="IPR045144">
    <property type="entry name" value="TAF4"/>
</dbReference>
<dbReference type="GO" id="GO:0046982">
    <property type="term" value="F:protein heterodimerization activity"/>
    <property type="evidence" value="ECO:0007669"/>
    <property type="project" value="InterPro"/>
</dbReference>